<keyword evidence="1" id="KW-0472">Membrane</keyword>
<dbReference type="Proteomes" id="UP000676456">
    <property type="component" value="Unassembled WGS sequence"/>
</dbReference>
<proteinExistence type="predicted"/>
<evidence type="ECO:0000259" key="2">
    <source>
        <dbReference type="Pfam" id="PF04892"/>
    </source>
</evidence>
<feature type="transmembrane region" description="Helical" evidence="1">
    <location>
        <begin position="7"/>
        <end position="28"/>
    </location>
</feature>
<keyword evidence="1" id="KW-1133">Transmembrane helix</keyword>
<dbReference type="AlphaFoldDB" id="A0A942UHY9"/>
<dbReference type="InterPro" id="IPR053150">
    <property type="entry name" value="Teicoplanin_resist-assoc"/>
</dbReference>
<name>A0A942UHY9_9BACI</name>
<dbReference type="EMBL" id="JAGYPN010000001">
    <property type="protein sequence ID" value="MBS4221800.1"/>
    <property type="molecule type" value="Genomic_DNA"/>
</dbReference>
<feature type="transmembrane region" description="Helical" evidence="1">
    <location>
        <begin position="125"/>
        <end position="144"/>
    </location>
</feature>
<dbReference type="PANTHER" id="PTHR36834:SF1">
    <property type="entry name" value="INTEGRAL MEMBRANE PROTEIN"/>
    <property type="match status" value="1"/>
</dbReference>
<keyword evidence="1" id="KW-0812">Transmembrane</keyword>
<organism evidence="3 4">
    <name type="scientific">Lederbergia citrea</name>
    <dbReference type="NCBI Taxonomy" id="2833581"/>
    <lineage>
        <taxon>Bacteria</taxon>
        <taxon>Bacillati</taxon>
        <taxon>Bacillota</taxon>
        <taxon>Bacilli</taxon>
        <taxon>Bacillales</taxon>
        <taxon>Bacillaceae</taxon>
        <taxon>Lederbergia</taxon>
    </lineage>
</organism>
<feature type="transmembrane region" description="Helical" evidence="1">
    <location>
        <begin position="75"/>
        <end position="93"/>
    </location>
</feature>
<evidence type="ECO:0000313" key="3">
    <source>
        <dbReference type="EMBL" id="MBS4221800.1"/>
    </source>
</evidence>
<accession>A0A942UHY9</accession>
<dbReference type="InterPro" id="IPR006976">
    <property type="entry name" value="VanZ-like"/>
</dbReference>
<keyword evidence="4" id="KW-1185">Reference proteome</keyword>
<sequence>MKIVIKVALSISFILYLFALMIILFLGSRGFQLSDLSMLEYIRYSSNFVPFKTINTYFNAIFDGSMNMDIPIKNLGGNFILFLPMGIYLPFFIKKINNVSIFSISMITVLFVIEVLQLVTRRGSFDIDDLILNMLGALIGYGIWKTKFVQNKLQNRTTLTIFN</sequence>
<feature type="domain" description="VanZ-like" evidence="2">
    <location>
        <begin position="13"/>
        <end position="145"/>
    </location>
</feature>
<reference evidence="3 4" key="1">
    <citation type="submission" date="2021-05" db="EMBL/GenBank/DDBJ databases">
        <title>Novel Bacillus species.</title>
        <authorList>
            <person name="Liu G."/>
        </authorList>
    </citation>
    <scope>NUCLEOTIDE SEQUENCE [LARGE SCALE GENOMIC DNA]</scope>
    <source>
        <strain evidence="3 4">FJAT-49682</strain>
    </source>
</reference>
<comment type="caution">
    <text evidence="3">The sequence shown here is derived from an EMBL/GenBank/DDBJ whole genome shotgun (WGS) entry which is preliminary data.</text>
</comment>
<dbReference type="Pfam" id="PF04892">
    <property type="entry name" value="VanZ"/>
    <property type="match status" value="1"/>
</dbReference>
<feature type="transmembrane region" description="Helical" evidence="1">
    <location>
        <begin position="100"/>
        <end position="119"/>
    </location>
</feature>
<dbReference type="RefSeq" id="WP_213096796.1">
    <property type="nucleotide sequence ID" value="NZ_JAGYPH010000001.1"/>
</dbReference>
<evidence type="ECO:0000256" key="1">
    <source>
        <dbReference type="SAM" id="Phobius"/>
    </source>
</evidence>
<evidence type="ECO:0000313" key="4">
    <source>
        <dbReference type="Proteomes" id="UP000676456"/>
    </source>
</evidence>
<dbReference type="PANTHER" id="PTHR36834">
    <property type="entry name" value="MEMBRANE PROTEIN-RELATED"/>
    <property type="match status" value="1"/>
</dbReference>
<protein>
    <submittedName>
        <fullName evidence="3">VanZ family protein</fullName>
    </submittedName>
</protein>
<gene>
    <name evidence="3" type="ORF">KHA91_03390</name>
</gene>